<dbReference type="InterPro" id="IPR038764">
    <property type="entry name" value="GNAT_N_AcTrfase_prd"/>
</dbReference>
<evidence type="ECO:0000313" key="1">
    <source>
        <dbReference type="EMBL" id="AIC47454.1"/>
    </source>
</evidence>
<organism evidence="1 2">
    <name type="scientific">Rhodoluna lacicola</name>
    <dbReference type="NCBI Taxonomy" id="529884"/>
    <lineage>
        <taxon>Bacteria</taxon>
        <taxon>Bacillati</taxon>
        <taxon>Actinomycetota</taxon>
        <taxon>Actinomycetes</taxon>
        <taxon>Micrococcales</taxon>
        <taxon>Microbacteriaceae</taxon>
        <taxon>Luna cluster</taxon>
        <taxon>Luna-1 subcluster</taxon>
        <taxon>Rhodoluna</taxon>
    </lineage>
</organism>
<dbReference type="KEGG" id="rla:Rhola_00006450"/>
<accession>A0A060JMH4</accession>
<proteinExistence type="predicted"/>
<keyword evidence="2" id="KW-1185">Reference proteome</keyword>
<dbReference type="RefSeq" id="WP_051636242.1">
    <property type="nucleotide sequence ID" value="NZ_CP007490.1"/>
</dbReference>
<reference evidence="1 2" key="1">
    <citation type="journal article" date="2014" name="Int. J. Syst. Evol. Microbiol.">
        <title>Rhodoluna lacicola gen. nov., sp. nov., a planktonic freshwater bacterium with stream-lined genome.</title>
        <authorList>
            <person name="Hahn M."/>
            <person name="Schmidt J."/>
            <person name="Taipale S.J."/>
            <person name="Doolittle W.F."/>
            <person name="Koll U."/>
        </authorList>
    </citation>
    <scope>NUCLEOTIDE SEQUENCE [LARGE SCALE GENOMIC DNA]</scope>
    <source>
        <strain evidence="1 2">MWH-Ta8</strain>
    </source>
</reference>
<gene>
    <name evidence="1" type="ORF">Rhola_00006450</name>
</gene>
<evidence type="ECO:0000313" key="2">
    <source>
        <dbReference type="Proteomes" id="UP000067708"/>
    </source>
</evidence>
<dbReference type="InterPro" id="IPR016181">
    <property type="entry name" value="Acyl_CoA_acyltransferase"/>
</dbReference>
<evidence type="ECO:0008006" key="3">
    <source>
        <dbReference type="Google" id="ProtNLM"/>
    </source>
</evidence>
<sequence>MSENLQIVEVETASDAELMANFFKTIWTDGDEVVPFDMVLAVLHVGGYAALAKSENRVVGASFGFLGEYASHRVLHSHVTAASVQGVGFQLKQHQFAWAKERDLAGITWTFDPLVRRNCVFNFQKLGAIVVEYLPNFYGTMTDSINAGDDSDRLFTYWPVQEPIHLEATKTTNLALKNLSGSPVAVEYNAQVAFWIELPEDIEALRKTDIELARQWRQSVREILQPALDDGWFVAAVNTDRTAILVEPGTSDYEFSED</sequence>
<dbReference type="PATRIC" id="fig|529884.3.peg.614"/>
<dbReference type="Proteomes" id="UP000067708">
    <property type="component" value="Chromosome"/>
</dbReference>
<dbReference type="STRING" id="529884.Rhola_00006450"/>
<dbReference type="EMBL" id="CP007490">
    <property type="protein sequence ID" value="AIC47454.1"/>
    <property type="molecule type" value="Genomic_DNA"/>
</dbReference>
<dbReference type="OrthoDB" id="9797990at2"/>
<dbReference type="HOGENOM" id="CLU_061573_0_0_11"/>
<dbReference type="AlphaFoldDB" id="A0A060JMH4"/>
<dbReference type="SUPFAM" id="SSF55729">
    <property type="entry name" value="Acyl-CoA N-acyltransferases (Nat)"/>
    <property type="match status" value="1"/>
</dbReference>
<protein>
    <recommendedName>
        <fullName evidence="3">N-acetyltransferase domain-containing protein</fullName>
    </recommendedName>
</protein>
<dbReference type="PANTHER" id="PTHR41700:SF1">
    <property type="entry name" value="N-ACETYLTRANSFERASE DOMAIN-CONTAINING PROTEIN"/>
    <property type="match status" value="1"/>
</dbReference>
<dbReference type="PANTHER" id="PTHR41700">
    <property type="entry name" value="GCN5-RELATED N-ACETYLTRANSFERASE"/>
    <property type="match status" value="1"/>
</dbReference>
<name>A0A060JMH4_9MICO</name>
<dbReference type="eggNOG" id="COG3375">
    <property type="taxonomic scope" value="Bacteria"/>
</dbReference>